<dbReference type="Proteomes" id="UP000019063">
    <property type="component" value="Unassembled WGS sequence"/>
</dbReference>
<keyword evidence="3" id="KW-1185">Reference proteome</keyword>
<evidence type="ECO:0000313" key="3">
    <source>
        <dbReference type="Proteomes" id="UP000019063"/>
    </source>
</evidence>
<dbReference type="AlphaFoldDB" id="W4HFF0"/>
<dbReference type="EMBL" id="AQQW01000012">
    <property type="protein sequence ID" value="ETW11482.1"/>
    <property type="molecule type" value="Genomic_DNA"/>
</dbReference>
<gene>
    <name evidence="2" type="ORF">ATO8_17465</name>
</gene>
<comment type="caution">
    <text evidence="2">The sequence shown here is derived from an EMBL/GenBank/DDBJ whole genome shotgun (WGS) entry which is preliminary data.</text>
</comment>
<feature type="signal peptide" evidence="1">
    <location>
        <begin position="1"/>
        <end position="18"/>
    </location>
</feature>
<sequence>MIGILLPLLVMLAGPLAAASTATENPEPEASEVHGMLAQPLPVVAPTPSSGLSEDVLDRMRARLVERAGNRADDTQEQ</sequence>
<name>W4HFF0_9RHOB</name>
<evidence type="ECO:0000313" key="2">
    <source>
        <dbReference type="EMBL" id="ETW11482.1"/>
    </source>
</evidence>
<dbReference type="RefSeq" id="WP_043846387.1">
    <property type="nucleotide sequence ID" value="NZ_AQQW01000012.1"/>
</dbReference>
<dbReference type="STRING" id="1379903.ATO8_17465"/>
<proteinExistence type="predicted"/>
<feature type="chain" id="PRO_5004843039" evidence="1">
    <location>
        <begin position="19"/>
        <end position="78"/>
    </location>
</feature>
<organism evidence="2 3">
    <name type="scientific">Roseivivax marinus</name>
    <dbReference type="NCBI Taxonomy" id="1379903"/>
    <lineage>
        <taxon>Bacteria</taxon>
        <taxon>Pseudomonadati</taxon>
        <taxon>Pseudomonadota</taxon>
        <taxon>Alphaproteobacteria</taxon>
        <taxon>Rhodobacterales</taxon>
        <taxon>Roseobacteraceae</taxon>
        <taxon>Roseivivax</taxon>
    </lineage>
</organism>
<keyword evidence="1" id="KW-0732">Signal</keyword>
<accession>W4HFF0</accession>
<protein>
    <submittedName>
        <fullName evidence="2">Uncharacterized protein</fullName>
    </submittedName>
</protein>
<reference evidence="2 3" key="1">
    <citation type="journal article" date="2014" name="Antonie Van Leeuwenhoek">
        <title>Roseivivax atlanticus sp. nov., isolated from surface seawater of the Atlantic Ocean.</title>
        <authorList>
            <person name="Li G."/>
            <person name="Lai Q."/>
            <person name="Liu X."/>
            <person name="Sun F."/>
            <person name="Shao Z."/>
        </authorList>
    </citation>
    <scope>NUCLEOTIDE SEQUENCE [LARGE SCALE GENOMIC DNA]</scope>
    <source>
        <strain evidence="2 3">22II-s10s</strain>
    </source>
</reference>
<evidence type="ECO:0000256" key="1">
    <source>
        <dbReference type="SAM" id="SignalP"/>
    </source>
</evidence>